<proteinExistence type="predicted"/>
<gene>
    <name evidence="7" type="ORF">AB1Y20_000667</name>
</gene>
<evidence type="ECO:0000256" key="1">
    <source>
        <dbReference type="ARBA" id="ARBA00023015"/>
    </source>
</evidence>
<keyword evidence="8" id="KW-1185">Reference proteome</keyword>
<reference evidence="7 8" key="1">
    <citation type="journal article" date="2024" name="Science">
        <title>Giant polyketide synthase enzymes in the biosynthesis of giant marine polyether toxins.</title>
        <authorList>
            <person name="Fallon T.R."/>
            <person name="Shende V.V."/>
            <person name="Wierzbicki I.H."/>
            <person name="Pendleton A.L."/>
            <person name="Watervoot N.F."/>
            <person name="Auber R.P."/>
            <person name="Gonzalez D.J."/>
            <person name="Wisecaver J.H."/>
            <person name="Moore B.S."/>
        </authorList>
    </citation>
    <scope>NUCLEOTIDE SEQUENCE [LARGE SCALE GENOMIC DNA]</scope>
    <source>
        <strain evidence="7 8">12B1</strain>
    </source>
</reference>
<evidence type="ECO:0000259" key="6">
    <source>
        <dbReference type="PROSITE" id="PS51037"/>
    </source>
</evidence>
<dbReference type="GO" id="GO:0006355">
    <property type="term" value="P:regulation of DNA-templated transcription"/>
    <property type="evidence" value="ECO:0007669"/>
    <property type="project" value="InterPro"/>
</dbReference>
<comment type="subcellular location">
    <subcellularLocation>
        <location evidence="4">Nucleus</location>
    </subcellularLocation>
</comment>
<keyword evidence="1" id="KW-0805">Transcription regulation</keyword>
<dbReference type="Gene3D" id="2.60.40.1970">
    <property type="entry name" value="YEATS domain"/>
    <property type="match status" value="1"/>
</dbReference>
<keyword evidence="3 4" id="KW-0539">Nucleus</keyword>
<evidence type="ECO:0000256" key="4">
    <source>
        <dbReference type="PROSITE-ProRule" id="PRU00376"/>
    </source>
</evidence>
<keyword evidence="2" id="KW-0804">Transcription</keyword>
<name>A0AB34K601_PRYPA</name>
<accession>A0AB34K601</accession>
<dbReference type="InterPro" id="IPR038704">
    <property type="entry name" value="YEAST_sf"/>
</dbReference>
<feature type="domain" description="YEATS" evidence="6">
    <location>
        <begin position="3"/>
        <end position="150"/>
    </location>
</feature>
<dbReference type="PANTHER" id="PTHR47573:SF1">
    <property type="entry name" value="PROTEIN AF-9 HOMOLOG"/>
    <property type="match status" value="1"/>
</dbReference>
<organism evidence="7 8">
    <name type="scientific">Prymnesium parvum</name>
    <name type="common">Toxic golden alga</name>
    <dbReference type="NCBI Taxonomy" id="97485"/>
    <lineage>
        <taxon>Eukaryota</taxon>
        <taxon>Haptista</taxon>
        <taxon>Haptophyta</taxon>
        <taxon>Prymnesiophyceae</taxon>
        <taxon>Prymnesiales</taxon>
        <taxon>Prymnesiaceae</taxon>
        <taxon>Prymnesium</taxon>
    </lineage>
</organism>
<evidence type="ECO:0000256" key="2">
    <source>
        <dbReference type="ARBA" id="ARBA00023163"/>
    </source>
</evidence>
<evidence type="ECO:0000256" key="5">
    <source>
        <dbReference type="SAM" id="Coils"/>
    </source>
</evidence>
<dbReference type="InterPro" id="IPR005033">
    <property type="entry name" value="YEATS"/>
</dbReference>
<dbReference type="PANTHER" id="PTHR47573">
    <property type="entry name" value="PROTEIN AF-9 HOMOLOG"/>
    <property type="match status" value="1"/>
</dbReference>
<dbReference type="PROSITE" id="PS51037">
    <property type="entry name" value="YEATS"/>
    <property type="match status" value="1"/>
</dbReference>
<evidence type="ECO:0000256" key="3">
    <source>
        <dbReference type="ARBA" id="ARBA00023242"/>
    </source>
</evidence>
<evidence type="ECO:0000313" key="7">
    <source>
        <dbReference type="EMBL" id="KAL1529731.1"/>
    </source>
</evidence>
<protein>
    <recommendedName>
        <fullName evidence="6">YEATS domain-containing protein</fullName>
    </recommendedName>
</protein>
<dbReference type="InterPro" id="IPR055129">
    <property type="entry name" value="YEATS_dom"/>
</dbReference>
<keyword evidence="5" id="KW-0175">Coiled coil</keyword>
<dbReference type="Proteomes" id="UP001515480">
    <property type="component" value="Unassembled WGS sequence"/>
</dbReference>
<dbReference type="EMBL" id="JBGBPQ010000001">
    <property type="protein sequence ID" value="KAL1529731.1"/>
    <property type="molecule type" value="Genomic_DNA"/>
</dbReference>
<dbReference type="CDD" id="cd16910">
    <property type="entry name" value="YEATS_TFIID14_like"/>
    <property type="match status" value="1"/>
</dbReference>
<evidence type="ECO:0000313" key="8">
    <source>
        <dbReference type="Proteomes" id="UP001515480"/>
    </source>
</evidence>
<dbReference type="GO" id="GO:0005634">
    <property type="term" value="C:nucleus"/>
    <property type="evidence" value="ECO:0007669"/>
    <property type="project" value="UniProtKB-SubCell"/>
</dbReference>
<dbReference type="AlphaFoldDB" id="A0AB34K601"/>
<feature type="coiled-coil region" evidence="5">
    <location>
        <begin position="176"/>
        <end position="210"/>
    </location>
</feature>
<comment type="caution">
    <text evidence="7">The sequence shown here is derived from an EMBL/GenBank/DDBJ whole genome shotgun (WGS) entry which is preliminary data.</text>
</comment>
<dbReference type="Pfam" id="PF03366">
    <property type="entry name" value="YEATS"/>
    <property type="match status" value="1"/>
</dbReference>
<sequence>MAHDAPSSLSKPFVVGSCAHWLGKRAEEGKSHEWTVYVRLINPDEDPSLFIKRVVFHLHPTLQPPTRVVETAPFMVAEQGWGEFEIHLQIYFHDSNDKPLELSHMLKLYPEADSVQPGAAAANRPVVSERYDEFVFNDPSEGLRARLTAEVVPSNKGWRNSPDAKWFHNFDAELRHEELQQVYQVITAELQNASKRRLQAEEELRTLRAGELGSV</sequence>